<dbReference type="EMBL" id="FOVH01000006">
    <property type="protein sequence ID" value="SFO44158.1"/>
    <property type="molecule type" value="Genomic_DNA"/>
</dbReference>
<feature type="domain" description="HTH lysR-type" evidence="5">
    <location>
        <begin position="9"/>
        <end position="66"/>
    </location>
</feature>
<dbReference type="InterPro" id="IPR005119">
    <property type="entry name" value="LysR_subst-bd"/>
</dbReference>
<reference evidence="6 7" key="1">
    <citation type="submission" date="2016-10" db="EMBL/GenBank/DDBJ databases">
        <authorList>
            <person name="de Groot N.N."/>
        </authorList>
    </citation>
    <scope>NUCLEOTIDE SEQUENCE [LARGE SCALE GENOMIC DNA]</scope>
    <source>
        <strain evidence="6 7">DSM 43067</strain>
    </source>
</reference>
<dbReference type="STRING" id="1993.SAMN04489713_10655"/>
<dbReference type="PANTHER" id="PTHR30419:SF8">
    <property type="entry name" value="NITROGEN ASSIMILATION TRANSCRIPTIONAL ACTIVATOR-RELATED"/>
    <property type="match status" value="1"/>
</dbReference>
<evidence type="ECO:0000256" key="2">
    <source>
        <dbReference type="ARBA" id="ARBA00023015"/>
    </source>
</evidence>
<dbReference type="FunFam" id="1.10.10.10:FF:000001">
    <property type="entry name" value="LysR family transcriptional regulator"/>
    <property type="match status" value="1"/>
</dbReference>
<dbReference type="InterPro" id="IPR000847">
    <property type="entry name" value="LysR_HTH_N"/>
</dbReference>
<dbReference type="InterPro" id="IPR050950">
    <property type="entry name" value="HTH-type_LysR_regulators"/>
</dbReference>
<dbReference type="InterPro" id="IPR036388">
    <property type="entry name" value="WH-like_DNA-bd_sf"/>
</dbReference>
<dbReference type="GO" id="GO:0005829">
    <property type="term" value="C:cytosol"/>
    <property type="evidence" value="ECO:0007669"/>
    <property type="project" value="TreeGrafter"/>
</dbReference>
<dbReference type="eggNOG" id="COG0583">
    <property type="taxonomic scope" value="Bacteria"/>
</dbReference>
<dbReference type="Pfam" id="PF03466">
    <property type="entry name" value="LysR_substrate"/>
    <property type="match status" value="1"/>
</dbReference>
<keyword evidence="3 6" id="KW-0238">DNA-binding</keyword>
<dbReference type="PROSITE" id="PS50931">
    <property type="entry name" value="HTH_LYSR"/>
    <property type="match status" value="1"/>
</dbReference>
<dbReference type="PANTHER" id="PTHR30419">
    <property type="entry name" value="HTH-TYPE TRANSCRIPTIONAL REGULATOR YBHD"/>
    <property type="match status" value="1"/>
</dbReference>
<dbReference type="SUPFAM" id="SSF53850">
    <property type="entry name" value="Periplasmic binding protein-like II"/>
    <property type="match status" value="1"/>
</dbReference>
<proteinExistence type="inferred from homology"/>
<dbReference type="SUPFAM" id="SSF46785">
    <property type="entry name" value="Winged helix' DNA-binding domain"/>
    <property type="match status" value="1"/>
</dbReference>
<gene>
    <name evidence="6" type="ORF">SAMN04489713_10655</name>
</gene>
<evidence type="ECO:0000259" key="5">
    <source>
        <dbReference type="PROSITE" id="PS50931"/>
    </source>
</evidence>
<protein>
    <submittedName>
        <fullName evidence="6">DNA-binding transcriptional regulator, LysR family</fullName>
    </submittedName>
</protein>
<evidence type="ECO:0000256" key="4">
    <source>
        <dbReference type="ARBA" id="ARBA00023163"/>
    </source>
</evidence>
<dbReference type="PRINTS" id="PR00039">
    <property type="entry name" value="HTHLYSR"/>
</dbReference>
<dbReference type="Proteomes" id="UP000183413">
    <property type="component" value="Unassembled WGS sequence"/>
</dbReference>
<comment type="similarity">
    <text evidence="1">Belongs to the LysR transcriptional regulatory family.</text>
</comment>
<dbReference type="GO" id="GO:0003700">
    <property type="term" value="F:DNA-binding transcription factor activity"/>
    <property type="evidence" value="ECO:0007669"/>
    <property type="project" value="InterPro"/>
</dbReference>
<evidence type="ECO:0000313" key="6">
    <source>
        <dbReference type="EMBL" id="SFO44158.1"/>
    </source>
</evidence>
<name>A0A1I5H750_9ACTN</name>
<evidence type="ECO:0000256" key="3">
    <source>
        <dbReference type="ARBA" id="ARBA00023125"/>
    </source>
</evidence>
<dbReference type="InterPro" id="IPR036390">
    <property type="entry name" value="WH_DNA-bd_sf"/>
</dbReference>
<evidence type="ECO:0000256" key="1">
    <source>
        <dbReference type="ARBA" id="ARBA00009437"/>
    </source>
</evidence>
<dbReference type="GO" id="GO:0003677">
    <property type="term" value="F:DNA binding"/>
    <property type="evidence" value="ECO:0007669"/>
    <property type="project" value="UniProtKB-KW"/>
</dbReference>
<dbReference type="AlphaFoldDB" id="A0A1I5H750"/>
<organism evidence="6 7">
    <name type="scientific">Actinomadura madurae</name>
    <dbReference type="NCBI Taxonomy" id="1993"/>
    <lineage>
        <taxon>Bacteria</taxon>
        <taxon>Bacillati</taxon>
        <taxon>Actinomycetota</taxon>
        <taxon>Actinomycetes</taxon>
        <taxon>Streptosporangiales</taxon>
        <taxon>Thermomonosporaceae</taxon>
        <taxon>Actinomadura</taxon>
    </lineage>
</organism>
<dbReference type="Pfam" id="PF00126">
    <property type="entry name" value="HTH_1"/>
    <property type="match status" value="1"/>
</dbReference>
<sequence>MNRVVRMDLTIQQLRAVLAVAREGGFTAAGERMRLAQSSLSRTVADVERRVGVTLFERTTRQVLLTPAGHEFAGVAERIVGEFDRGINHFSGFLAGTRGQVRIATLPSLAATLLPAVVSRYRRDRPGVRVQIEDALLGQVLERVDAGHADLAVTVLTEPPGPLAFRQIAADHFFCVFPPGHPLGRGGPDEPVPWSALGGHEFIAFDRASSVRSFADRGLREAGARPGPVTEARNIAAVAGLAAAGLGVSAVPGLVLPLIEFARLERRRLERPALSRPIGVVSDPRRPRAPAVRHFLDLLETSPGLGLDLPEGAEWTPVPGRPVKA</sequence>
<dbReference type="RefSeq" id="WP_218163687.1">
    <property type="nucleotide sequence ID" value="NZ_FOVH01000006.1"/>
</dbReference>
<keyword evidence="7" id="KW-1185">Reference proteome</keyword>
<accession>A0A1I5H750</accession>
<dbReference type="InParanoid" id="A0A1I5H750"/>
<evidence type="ECO:0000313" key="7">
    <source>
        <dbReference type="Proteomes" id="UP000183413"/>
    </source>
</evidence>
<dbReference type="Gene3D" id="3.40.190.10">
    <property type="entry name" value="Periplasmic binding protein-like II"/>
    <property type="match status" value="2"/>
</dbReference>
<keyword evidence="4" id="KW-0804">Transcription</keyword>
<dbReference type="Gene3D" id="1.10.10.10">
    <property type="entry name" value="Winged helix-like DNA-binding domain superfamily/Winged helix DNA-binding domain"/>
    <property type="match status" value="1"/>
</dbReference>
<keyword evidence="2" id="KW-0805">Transcription regulation</keyword>